<evidence type="ECO:0000256" key="3">
    <source>
        <dbReference type="ARBA" id="ARBA00022676"/>
    </source>
</evidence>
<dbReference type="eggNOG" id="arCOG01483">
    <property type="taxonomic scope" value="Archaea"/>
</dbReference>
<dbReference type="GO" id="GO:0004514">
    <property type="term" value="F:nicotinate-nucleotide diphosphorylase (carboxylating) activity"/>
    <property type="evidence" value="ECO:0007669"/>
    <property type="project" value="UniProtKB-EC"/>
</dbReference>
<dbReference type="NCBIfam" id="TIGR01334">
    <property type="entry name" value="modD"/>
    <property type="match status" value="1"/>
</dbReference>
<dbReference type="InterPro" id="IPR037128">
    <property type="entry name" value="Quinolinate_PRibosylTase_N_sf"/>
</dbReference>
<dbReference type="SUPFAM" id="SSF54675">
    <property type="entry name" value="Nicotinate/Quinolinate PRTase N-terminal domain-like"/>
    <property type="match status" value="1"/>
</dbReference>
<dbReference type="InterPro" id="IPR022412">
    <property type="entry name" value="Quinolinate_PRibosylTrfase_N"/>
</dbReference>
<feature type="domain" description="Quinolinate phosphoribosyl transferase C-terminal" evidence="6">
    <location>
        <begin position="104"/>
        <end position="271"/>
    </location>
</feature>
<evidence type="ECO:0000259" key="6">
    <source>
        <dbReference type="Pfam" id="PF01729"/>
    </source>
</evidence>
<dbReference type="UniPathway" id="UPA00253">
    <property type="reaction ID" value="UER00331"/>
</dbReference>
<dbReference type="Pfam" id="PF01729">
    <property type="entry name" value="QRPTase_C"/>
    <property type="match status" value="1"/>
</dbReference>
<dbReference type="PANTHER" id="PTHR32179:SF4">
    <property type="entry name" value="PYROPHOSPHORYLASE MODD-RELATED"/>
    <property type="match status" value="1"/>
</dbReference>
<name>G0EGC2_PYRF1</name>
<proteinExistence type="inferred from homology"/>
<dbReference type="AlphaFoldDB" id="G0EGC2"/>
<evidence type="ECO:0000256" key="4">
    <source>
        <dbReference type="ARBA" id="ARBA00022679"/>
    </source>
</evidence>
<dbReference type="SUPFAM" id="SSF51690">
    <property type="entry name" value="Nicotinate/Quinolinate PRTase C-terminal domain-like"/>
    <property type="match status" value="1"/>
</dbReference>
<protein>
    <recommendedName>
        <fullName evidence="5">Nicotinate-nucleotide pyrophosphorylase [carboxylating]</fullName>
        <ecNumber evidence="5">2.4.2.19</ecNumber>
    </recommendedName>
    <alternativeName>
        <fullName evidence="5">Quinolinate phosphoribosyltransferase [decarboxylating]</fullName>
    </alternativeName>
</protein>
<keyword evidence="2 5" id="KW-0662">Pyridine nucleotide biosynthesis</keyword>
<dbReference type="GO" id="GO:0009435">
    <property type="term" value="P:NAD+ biosynthetic process"/>
    <property type="evidence" value="ECO:0007669"/>
    <property type="project" value="UniProtKB-UniPathway"/>
</dbReference>
<dbReference type="Pfam" id="PF02749">
    <property type="entry name" value="QRPTase_N"/>
    <property type="match status" value="1"/>
</dbReference>
<dbReference type="FunFam" id="3.20.20.70:FF:000030">
    <property type="entry name" value="Nicotinate-nucleotide pyrophosphorylase, carboxylating"/>
    <property type="match status" value="1"/>
</dbReference>
<comment type="subunit">
    <text evidence="5">Hexamer formed by 3 homodimers.</text>
</comment>
<dbReference type="Gene3D" id="3.20.20.70">
    <property type="entry name" value="Aldolase class I"/>
    <property type="match status" value="1"/>
</dbReference>
<comment type="pathway">
    <text evidence="5">Cofactor biosynthesis; NAD(+) biosynthesis; nicotinate D-ribonucleotide from quinolinate: step 1/1.</text>
</comment>
<evidence type="ECO:0000256" key="2">
    <source>
        <dbReference type="ARBA" id="ARBA00022642"/>
    </source>
</evidence>
<keyword evidence="4 5" id="KW-0808">Transferase</keyword>
<dbReference type="PANTHER" id="PTHR32179">
    <property type="entry name" value="NICOTINATE-NUCLEOTIDE PYROPHOSPHORYLASE [CARBOXYLATING]"/>
    <property type="match status" value="1"/>
</dbReference>
<evidence type="ECO:0000313" key="9">
    <source>
        <dbReference type="Proteomes" id="UP000001037"/>
    </source>
</evidence>
<comment type="catalytic activity">
    <reaction evidence="5">
        <text>nicotinate beta-D-ribonucleotide + CO2 + diphosphate = quinolinate + 5-phospho-alpha-D-ribose 1-diphosphate + 2 H(+)</text>
        <dbReference type="Rhea" id="RHEA:12733"/>
        <dbReference type="ChEBI" id="CHEBI:15378"/>
        <dbReference type="ChEBI" id="CHEBI:16526"/>
        <dbReference type="ChEBI" id="CHEBI:29959"/>
        <dbReference type="ChEBI" id="CHEBI:33019"/>
        <dbReference type="ChEBI" id="CHEBI:57502"/>
        <dbReference type="ChEBI" id="CHEBI:58017"/>
        <dbReference type="EC" id="2.4.2.19"/>
    </reaction>
</comment>
<dbReference type="EMBL" id="CP002838">
    <property type="protein sequence ID" value="AEM39147.1"/>
    <property type="molecule type" value="Genomic_DNA"/>
</dbReference>
<dbReference type="OrthoDB" id="115072at2157"/>
<accession>G0EGC2</accession>
<dbReference type="GeneID" id="11138471"/>
<dbReference type="GO" id="GO:0005737">
    <property type="term" value="C:cytoplasm"/>
    <property type="evidence" value="ECO:0007669"/>
    <property type="project" value="TreeGrafter"/>
</dbReference>
<evidence type="ECO:0000313" key="8">
    <source>
        <dbReference type="EMBL" id="AEM39147.1"/>
    </source>
</evidence>
<dbReference type="KEGG" id="pfm:Pyrfu_1288"/>
<dbReference type="EC" id="2.4.2.19" evidence="5"/>
<keyword evidence="9" id="KW-1185">Reference proteome</keyword>
<dbReference type="Proteomes" id="UP000001037">
    <property type="component" value="Chromosome"/>
</dbReference>
<dbReference type="GO" id="GO:0034213">
    <property type="term" value="P:quinolinate catabolic process"/>
    <property type="evidence" value="ECO:0007669"/>
    <property type="project" value="TreeGrafter"/>
</dbReference>
<evidence type="ECO:0000256" key="1">
    <source>
        <dbReference type="ARBA" id="ARBA00009400"/>
    </source>
</evidence>
<dbReference type="InParanoid" id="G0EGC2"/>
<comment type="function">
    <text evidence="5">Involved in the catabolism of quinolinic acid (QA).</text>
</comment>
<dbReference type="InterPro" id="IPR013785">
    <property type="entry name" value="Aldolase_TIM"/>
</dbReference>
<gene>
    <name evidence="8" type="ordered locus">Pyrfu_1288</name>
</gene>
<reference evidence="8 9" key="1">
    <citation type="journal article" date="2011" name="Stand. Genomic Sci.">
        <title>Complete genome sequence of the hyperthermophilic chemolithoautotroph Pyrolobus fumarii type strain (1A).</title>
        <authorList>
            <person name="Anderson I."/>
            <person name="Goker M."/>
            <person name="Nolan M."/>
            <person name="Lucas S."/>
            <person name="Hammon N."/>
            <person name="Deshpande S."/>
            <person name="Cheng J.F."/>
            <person name="Tapia R."/>
            <person name="Han C."/>
            <person name="Goodwin L."/>
            <person name="Pitluck S."/>
            <person name="Huntemann M."/>
            <person name="Liolios K."/>
            <person name="Ivanova N."/>
            <person name="Pagani I."/>
            <person name="Mavromatis K."/>
            <person name="Ovchinikova G."/>
            <person name="Pati A."/>
            <person name="Chen A."/>
            <person name="Palaniappan K."/>
            <person name="Land M."/>
            <person name="Hauser L."/>
            <person name="Brambilla E.M."/>
            <person name="Huber H."/>
            <person name="Yasawong M."/>
            <person name="Rohde M."/>
            <person name="Spring S."/>
            <person name="Abt B."/>
            <person name="Sikorski J."/>
            <person name="Wirth R."/>
            <person name="Detter J.C."/>
            <person name="Woyke T."/>
            <person name="Bristow J."/>
            <person name="Eisen J.A."/>
            <person name="Markowitz V."/>
            <person name="Hugenholtz P."/>
            <person name="Kyrpides N.C."/>
            <person name="Klenk H.P."/>
            <person name="Lapidus A."/>
        </authorList>
    </citation>
    <scope>NUCLEOTIDE SEQUENCE [LARGE SCALE GENOMIC DNA]</scope>
    <source>
        <strain evidence="9">DSM 11204 / 1A</strain>
    </source>
</reference>
<dbReference type="HOGENOM" id="CLU_039622_2_1_2"/>
<dbReference type="STRING" id="694429.Pyrfu_1288"/>
<evidence type="ECO:0000259" key="7">
    <source>
        <dbReference type="Pfam" id="PF02749"/>
    </source>
</evidence>
<dbReference type="InterPro" id="IPR036068">
    <property type="entry name" value="Nicotinate_pribotase-like_C"/>
</dbReference>
<dbReference type="Gene3D" id="3.90.1170.20">
    <property type="entry name" value="Quinolinate phosphoribosyl transferase, N-terminal domain"/>
    <property type="match status" value="1"/>
</dbReference>
<dbReference type="InterPro" id="IPR006242">
    <property type="entry name" value="ModD"/>
</dbReference>
<keyword evidence="3 5" id="KW-0328">Glycosyltransferase</keyword>
<evidence type="ECO:0000256" key="5">
    <source>
        <dbReference type="PIRNR" id="PIRNR006250"/>
    </source>
</evidence>
<comment type="similarity">
    <text evidence="1 5">Belongs to the NadC/ModD family.</text>
</comment>
<sequence length="280" mass="30447">MPRRLLEEWLFEDVGRGDLTSTVLGLRSVKGVAELYVRESCIVACSEEAGEVYRIAGAENVEVLVESGSMVEPGTVVLRAEGRGDALHAAWRVAQVIVALCSGVATKTWRMVRKAREANPKIAIVTTRKAPPGLRPLYFKAVIAGGGMPHRAGLDDTVLLFDNHWVLLRGGFSEALERLRASNVGALRSWGVEVRSVEEALEAIAAGAQFIQFEKVKPDLLRQFVRVVREKAPHVKIGVAGGIDDHNVAEYAATGVDFIVTSAPYHASPVDVGTRMKRLE</sequence>
<dbReference type="InterPro" id="IPR002638">
    <property type="entry name" value="Quinolinate_PRibosylTrfase_C"/>
</dbReference>
<dbReference type="RefSeq" id="WP_014026824.1">
    <property type="nucleotide sequence ID" value="NC_015931.1"/>
</dbReference>
<organism evidence="8 9">
    <name type="scientific">Pyrolobus fumarii (strain DSM 11204 / 1A)</name>
    <dbReference type="NCBI Taxonomy" id="694429"/>
    <lineage>
        <taxon>Archaea</taxon>
        <taxon>Thermoproteota</taxon>
        <taxon>Thermoprotei</taxon>
        <taxon>Desulfurococcales</taxon>
        <taxon>Pyrodictiaceae</taxon>
        <taxon>Pyrolobus</taxon>
    </lineage>
</organism>
<feature type="domain" description="Quinolinate phosphoribosyl transferase N-terminal" evidence="7">
    <location>
        <begin position="18"/>
        <end position="102"/>
    </location>
</feature>
<dbReference type="PIRSF" id="PIRSF006250">
    <property type="entry name" value="NadC_ModD"/>
    <property type="match status" value="1"/>
</dbReference>
<dbReference type="InterPro" id="IPR027277">
    <property type="entry name" value="NadC/ModD"/>
</dbReference>